<accession>A0A7W6J3V2</accession>
<dbReference type="Pfam" id="PF09722">
    <property type="entry name" value="Xre_MbcA_ParS_C"/>
    <property type="match status" value="1"/>
</dbReference>
<evidence type="ECO:0000313" key="2">
    <source>
        <dbReference type="EMBL" id="MBB4064306.1"/>
    </source>
</evidence>
<dbReference type="InterPro" id="IPR024467">
    <property type="entry name" value="Xre/MbcA/ParS-like_toxin-bd"/>
</dbReference>
<dbReference type="EMBL" id="JACIEZ010000002">
    <property type="protein sequence ID" value="MBB4064306.1"/>
    <property type="molecule type" value="Genomic_DNA"/>
</dbReference>
<dbReference type="RefSeq" id="WP_183365538.1">
    <property type="nucleotide sequence ID" value="NZ_JACIEZ010000002.1"/>
</dbReference>
<proteinExistence type="predicted"/>
<evidence type="ECO:0000313" key="3">
    <source>
        <dbReference type="Proteomes" id="UP000528286"/>
    </source>
</evidence>
<protein>
    <submittedName>
        <fullName evidence="2">Putative toxin-antitoxin system antitoxin component (TIGR02293 family)</fullName>
    </submittedName>
</protein>
<dbReference type="InterPro" id="IPR011979">
    <property type="entry name" value="Antitox_Xre"/>
</dbReference>
<keyword evidence="3" id="KW-1185">Reference proteome</keyword>
<gene>
    <name evidence="2" type="ORF">GGR23_001483</name>
</gene>
<dbReference type="Proteomes" id="UP000528286">
    <property type="component" value="Unassembled WGS sequence"/>
</dbReference>
<reference evidence="2 3" key="1">
    <citation type="submission" date="2020-08" db="EMBL/GenBank/DDBJ databases">
        <title>Genomic Encyclopedia of Type Strains, Phase IV (KMG-IV): sequencing the most valuable type-strain genomes for metagenomic binning, comparative biology and taxonomic classification.</title>
        <authorList>
            <person name="Goeker M."/>
        </authorList>
    </citation>
    <scope>NUCLEOTIDE SEQUENCE [LARGE SCALE GENOMIC DNA]</scope>
    <source>
        <strain evidence="2 3">DSM 29853</strain>
    </source>
</reference>
<organism evidence="2 3">
    <name type="scientific">Gellertiella hungarica</name>
    <dbReference type="NCBI Taxonomy" id="1572859"/>
    <lineage>
        <taxon>Bacteria</taxon>
        <taxon>Pseudomonadati</taxon>
        <taxon>Pseudomonadota</taxon>
        <taxon>Alphaproteobacteria</taxon>
        <taxon>Hyphomicrobiales</taxon>
        <taxon>Rhizobiaceae</taxon>
        <taxon>Gellertiella</taxon>
    </lineage>
</organism>
<comment type="caution">
    <text evidence="2">The sequence shown here is derived from an EMBL/GenBank/DDBJ whole genome shotgun (WGS) entry which is preliminary data.</text>
</comment>
<feature type="domain" description="Antitoxin Xre/MbcA/ParS-like toxin-binding" evidence="1">
    <location>
        <begin position="87"/>
        <end position="135"/>
    </location>
</feature>
<name>A0A7W6J3V2_9HYPH</name>
<sequence length="138" mass="15722">MTELAHSIPQRDEILSQRVATASGGAYRIHSARAVDRLRQYGFSQEEIYRLVAPRRTLARRLQANEPLTIQENDSLLRVERIAAHSRRVFGDEAKAERWLRKPCRALEGVAPIELLPSESGALLVEQELNRIEHGIFL</sequence>
<evidence type="ECO:0000259" key="1">
    <source>
        <dbReference type="Pfam" id="PF09722"/>
    </source>
</evidence>
<dbReference type="AlphaFoldDB" id="A0A7W6J3V2"/>
<dbReference type="NCBIfam" id="TIGR02293">
    <property type="entry name" value="TAS_TIGR02293"/>
    <property type="match status" value="1"/>
</dbReference>